<comment type="caution">
    <text evidence="1">The sequence shown here is derived from an EMBL/GenBank/DDBJ whole genome shotgun (WGS) entry which is preliminary data.</text>
</comment>
<evidence type="ECO:0000313" key="2">
    <source>
        <dbReference type="Proteomes" id="UP000813876"/>
    </source>
</evidence>
<dbReference type="EMBL" id="WMCP01000039">
    <property type="protein sequence ID" value="MCF2304019.1"/>
    <property type="molecule type" value="Genomic_DNA"/>
</dbReference>
<dbReference type="Proteomes" id="UP000813876">
    <property type="component" value="Unassembled WGS sequence"/>
</dbReference>
<evidence type="ECO:0000313" key="1">
    <source>
        <dbReference type="EMBL" id="MCF2304019.1"/>
    </source>
</evidence>
<reference evidence="1" key="1">
    <citation type="submission" date="2019-11" db="EMBL/GenBank/DDBJ databases">
        <title>Comparative genomics of photobacteria reveal adaptation to distinct habitats.</title>
        <authorList>
            <person name="Fuertes-Perez S."/>
            <person name="Hilgarth M."/>
            <person name="Vogel R.F."/>
        </authorList>
    </citation>
    <scope>NUCLEOTIDE SEQUENCE</scope>
    <source>
        <strain evidence="1">TMW2.2145</strain>
    </source>
</reference>
<protein>
    <submittedName>
        <fullName evidence="1">Uncharacterized protein</fullName>
    </submittedName>
</protein>
<dbReference type="RefSeq" id="WP_232581715.1">
    <property type="nucleotide sequence ID" value="NZ_WMCP01000039.1"/>
</dbReference>
<gene>
    <name evidence="1" type="ORF">GLP33_20090</name>
</gene>
<organism evidence="1 2">
    <name type="scientific">Photobacterium phosphoreum</name>
    <dbReference type="NCBI Taxonomy" id="659"/>
    <lineage>
        <taxon>Bacteria</taxon>
        <taxon>Pseudomonadati</taxon>
        <taxon>Pseudomonadota</taxon>
        <taxon>Gammaproteobacteria</taxon>
        <taxon>Vibrionales</taxon>
        <taxon>Vibrionaceae</taxon>
        <taxon>Photobacterium</taxon>
    </lineage>
</organism>
<sequence>MAEDIKSALHDATPSWNGYNYQGKVGLYVCLKNILNKANEAGINSLQFNEFLNNLTIEYEWIEDFSIKNNNQYISLHQVKHKAGTGFSDHISAITTILNRKLCRLSETDFIKYIDLEIDYTGHNLPDAKRQKKHNVISSKFNDMRLCGYINEENKLSANWREIEAEVDGIETIALKYMLGEFQSFSDRTFTNSKVYFHTAENVSNPNLNIDEYTGIPEYHKDSVRGLRTLTTLNIFLGFDNCQKYELVQSDNRLVQNINVLIRELLQLTLPDETFAEDDISLYQASICQVIDKHIASRHNKIRNGENRGFGFDEERSGLKFIKIYEPLLCTFQNQDEEYWDKFCMRCFENTFLGEISKIETHIARNSNKEKNEKRKKNLENYRRIITSNYKYSKLFEMLSPHIGHNISKIDFFNKISNESMLKNVFLGFIKDLDKDFDNFIIMGNDSLSYHPSSISFESDDEDDWDYNIEKYRHEITTNNLAFSLSNASHLVVKVSQGHNVSDQIVNIENIVDSIYSETSSDHENSVTNVSYIKFESISEALRMINNE</sequence>
<dbReference type="AlphaFoldDB" id="A0AAW4ZXD3"/>
<name>A0AAW4ZXD3_PHOPO</name>
<proteinExistence type="predicted"/>
<accession>A0AAW4ZXD3</accession>